<dbReference type="EMBL" id="CP067422">
    <property type="protein sequence ID" value="QQP93556.1"/>
    <property type="molecule type" value="Genomic_DNA"/>
</dbReference>
<keyword evidence="2" id="KW-1185">Reference proteome</keyword>
<evidence type="ECO:0000313" key="1">
    <source>
        <dbReference type="EMBL" id="QQP93556.1"/>
    </source>
</evidence>
<keyword evidence="1" id="KW-0614">Plasmid</keyword>
<organism evidence="1 2">
    <name type="scientific">Skermanella cutis</name>
    <dbReference type="NCBI Taxonomy" id="2775420"/>
    <lineage>
        <taxon>Bacteria</taxon>
        <taxon>Pseudomonadati</taxon>
        <taxon>Pseudomonadota</taxon>
        <taxon>Alphaproteobacteria</taxon>
        <taxon>Rhodospirillales</taxon>
        <taxon>Azospirillaceae</taxon>
        <taxon>Skermanella</taxon>
    </lineage>
</organism>
<proteinExistence type="predicted"/>
<name>A0ABX7BIY8_9PROT</name>
<reference evidence="1" key="1">
    <citation type="submission" date="2021-02" db="EMBL/GenBank/DDBJ databases">
        <title>Skermanella TT6 skin isolate.</title>
        <authorList>
            <person name="Lee K."/>
            <person name="Ganzorig M."/>
        </authorList>
    </citation>
    <scope>NUCLEOTIDE SEQUENCE</scope>
    <source>
        <strain evidence="1">TT6</strain>
    </source>
</reference>
<dbReference type="RefSeq" id="WP_201083200.1">
    <property type="nucleotide sequence ID" value="NZ_CP067422.1"/>
</dbReference>
<geneLocation type="plasmid" evidence="1 2">
    <name>pTT6-2</name>
</geneLocation>
<sequence>MPAPIFSPGDKVQFTAPFVDYVEYTVYDIQYLDENNVPVDEVTDNFQYVLFGQTTVSIEQYLEAVP</sequence>
<gene>
    <name evidence="1" type="ORF">IGS68_33590</name>
</gene>
<evidence type="ECO:0000313" key="2">
    <source>
        <dbReference type="Proteomes" id="UP000595197"/>
    </source>
</evidence>
<accession>A0ABX7BIY8</accession>
<protein>
    <submittedName>
        <fullName evidence="1">Uncharacterized protein</fullName>
    </submittedName>
</protein>
<dbReference type="Proteomes" id="UP000595197">
    <property type="component" value="Plasmid pTT6-2"/>
</dbReference>